<dbReference type="AlphaFoldDB" id="D2R1B2"/>
<sequence>MFRDKGAGVSKLLLDEAAIRESCSQLAQVILQGGDASQKTLSTSAMLKVDEYWNIAKRFSESLSRSGVDPRLVGGMLGEAVALATPGMRDDLLWLETVLQAYVELLAPSVPIGDQQRQFRTQFCRSLHQSLGHPSSRTGPSGVIAVRELWQSASPDEWEQALDRYWELVRPENIELEKRLESLQISWLRSLGPQAWYDFLHDDYFRWKYTASNRYATTTKSLRYYLSEGKLQELLEIGQRLWNINPNDVRAGLSIASEIRGLGTAGASGLLSLVYPMHYGTVDQFVVKALREVDGLPEATSLAKMKPEGLSLRDGELLIQIMHRKAMENNERFAVTHWTPRLIDKVLWTYGR</sequence>
<accession>D2R1B2</accession>
<evidence type="ECO:0000313" key="2">
    <source>
        <dbReference type="Proteomes" id="UP000001887"/>
    </source>
</evidence>
<proteinExistence type="predicted"/>
<evidence type="ECO:0000313" key="1">
    <source>
        <dbReference type="EMBL" id="ADB14897.1"/>
    </source>
</evidence>
<protein>
    <submittedName>
        <fullName evidence="1">Uncharacterized protein</fullName>
    </submittedName>
</protein>
<dbReference type="EMBL" id="CP001848">
    <property type="protein sequence ID" value="ADB14897.1"/>
    <property type="molecule type" value="Genomic_DNA"/>
</dbReference>
<dbReference type="HOGENOM" id="CLU_787216_0_0_0"/>
<name>D2R1B2_PIRSD</name>
<dbReference type="Proteomes" id="UP000001887">
    <property type="component" value="Chromosome"/>
</dbReference>
<dbReference type="STRING" id="530564.Psta_0201"/>
<dbReference type="KEGG" id="psl:Psta_0201"/>
<keyword evidence="2" id="KW-1185">Reference proteome</keyword>
<organism evidence="1 2">
    <name type="scientific">Pirellula staleyi (strain ATCC 27377 / DSM 6068 / ICPB 4128)</name>
    <name type="common">Pirella staleyi</name>
    <dbReference type="NCBI Taxonomy" id="530564"/>
    <lineage>
        <taxon>Bacteria</taxon>
        <taxon>Pseudomonadati</taxon>
        <taxon>Planctomycetota</taxon>
        <taxon>Planctomycetia</taxon>
        <taxon>Pirellulales</taxon>
        <taxon>Pirellulaceae</taxon>
        <taxon>Pirellula</taxon>
    </lineage>
</organism>
<dbReference type="eggNOG" id="ENOG50330QT">
    <property type="taxonomic scope" value="Bacteria"/>
</dbReference>
<reference evidence="1 2" key="1">
    <citation type="journal article" date="2009" name="Stand. Genomic Sci.">
        <title>Complete genome sequence of Pirellula staleyi type strain (ATCC 27377).</title>
        <authorList>
            <person name="Clum A."/>
            <person name="Tindall B.J."/>
            <person name="Sikorski J."/>
            <person name="Ivanova N."/>
            <person name="Mavrommatis K."/>
            <person name="Lucas S."/>
            <person name="Glavina del Rio T."/>
            <person name="Nolan M."/>
            <person name="Chen F."/>
            <person name="Tice H."/>
            <person name="Pitluck S."/>
            <person name="Cheng J.F."/>
            <person name="Chertkov O."/>
            <person name="Brettin T."/>
            <person name="Han C."/>
            <person name="Detter J.C."/>
            <person name="Kuske C."/>
            <person name="Bruce D."/>
            <person name="Goodwin L."/>
            <person name="Ovchinikova G."/>
            <person name="Pati A."/>
            <person name="Mikhailova N."/>
            <person name="Chen A."/>
            <person name="Palaniappan K."/>
            <person name="Land M."/>
            <person name="Hauser L."/>
            <person name="Chang Y.J."/>
            <person name="Jeffries C.D."/>
            <person name="Chain P."/>
            <person name="Rohde M."/>
            <person name="Goker M."/>
            <person name="Bristow J."/>
            <person name="Eisen J.A."/>
            <person name="Markowitz V."/>
            <person name="Hugenholtz P."/>
            <person name="Kyrpides N.C."/>
            <person name="Klenk H.P."/>
            <person name="Lapidus A."/>
        </authorList>
    </citation>
    <scope>NUCLEOTIDE SEQUENCE [LARGE SCALE GENOMIC DNA]</scope>
    <source>
        <strain evidence="2">ATCC 27377 / DSM 6068 / ICPB 4128</strain>
    </source>
</reference>
<gene>
    <name evidence="1" type="ordered locus">Psta_0201</name>
</gene>